<accession>A9BQR9</accession>
<dbReference type="Gene3D" id="2.20.200.10">
    <property type="entry name" value="Outer membrane efflux proteins (OEP)"/>
    <property type="match status" value="1"/>
</dbReference>
<dbReference type="NCBIfam" id="TIGR01845">
    <property type="entry name" value="outer_NodT"/>
    <property type="match status" value="1"/>
</dbReference>
<evidence type="ECO:0000256" key="3">
    <source>
        <dbReference type="SAM" id="MobiDB-lite"/>
    </source>
</evidence>
<dbReference type="PANTHER" id="PTHR30203">
    <property type="entry name" value="OUTER MEMBRANE CATION EFFLUX PROTEIN"/>
    <property type="match status" value="1"/>
</dbReference>
<dbReference type="STRING" id="398578.Daci_0125"/>
<protein>
    <submittedName>
        <fullName evidence="4">RND efflux system, outer membrane lipoprotein, NodT family</fullName>
    </submittedName>
</protein>
<keyword evidence="5" id="KW-1185">Reference proteome</keyword>
<sequence length="594" mass="63800">MPWDRWHRARYPANVLTCMRPWNWSVLKINSESSESTVIGRSATGSRPGWGREAPARRRVLHVSSIKPATSRKLGRVQWLSGDMVPWPRFPGPSLDHPLPPVHPVNHAAATHRLSSLCLGAALALAGCSSPPPAQLDGSVPTQWTQPLPAAAPGAPGSAAAPDLQGWWKAWGDESLNTLVEEALAANLDLSQAQSRLRQQRLLAGTAGSAFRPVFTAGARTLQDIAAIDSYFHASIDVSWDLGLFGAREAGERNAAASVLDARGRLQAARVALVADVVHRYLDIRMAQRQRALIDEQALLDARALQLAQVRQQQRLGTAEAVHQLQLQAGQSAALRASLRETQARSAHMLAALLGRTRPDAQWLQADAKAPLPGAQALGVAALPADLLRTRPDIQVAQAAVERAAAEQGIAHAALYPRFVLGGSLLYSFNITQNYRTTQDNAPTFGPQIDIPLFDWGRRRSQADASELALQAAVQAYRQSVLDGVAEVESALAALDAQRERIASLQSTQQVLAERERVQDQRLKLGLDSEFGGLAPRRAALQARSEQTTALAAHALAYVALYKALGGAPLPAEDRDDADSGMARPAPQAEGAPS</sequence>
<keyword evidence="2" id="KW-1134">Transmembrane beta strand</keyword>
<dbReference type="GO" id="GO:0015562">
    <property type="term" value="F:efflux transmembrane transporter activity"/>
    <property type="evidence" value="ECO:0007669"/>
    <property type="project" value="InterPro"/>
</dbReference>
<reference evidence="4 5" key="1">
    <citation type="journal article" date="2004" name="Appl. Environ. Microbiol.">
        <title>Mineralization of individual congeners of linear alkylbenzenesulfonate by defined pairs of heterotrophic bacteria.</title>
        <authorList>
            <person name="Schleheck D."/>
            <person name="Knepper T.P."/>
            <person name="Fischer K."/>
            <person name="Cook A.M."/>
        </authorList>
    </citation>
    <scope>NUCLEOTIDE SEQUENCE [LARGE SCALE GENOMIC DNA]</scope>
    <source>
        <strain evidence="5">DSM 14801 / SPH-1</strain>
    </source>
</reference>
<dbReference type="Pfam" id="PF02321">
    <property type="entry name" value="OEP"/>
    <property type="match status" value="1"/>
</dbReference>
<keyword evidence="2 4" id="KW-0449">Lipoprotein</keyword>
<dbReference type="Gene3D" id="1.20.1600.10">
    <property type="entry name" value="Outer membrane efflux proteins (OEP)"/>
    <property type="match status" value="1"/>
</dbReference>
<proteinExistence type="inferred from homology"/>
<dbReference type="KEGG" id="dac:Daci_0125"/>
<reference evidence="5" key="2">
    <citation type="submission" date="2007-11" db="EMBL/GenBank/DDBJ databases">
        <title>Complete sequence of Delftia acidovorans DSM 14801 / SPH-1.</title>
        <authorList>
            <person name="Copeland A."/>
            <person name="Lucas S."/>
            <person name="Lapidus A."/>
            <person name="Barry K."/>
            <person name="Glavina del Rio T."/>
            <person name="Dalin E."/>
            <person name="Tice H."/>
            <person name="Pitluck S."/>
            <person name="Lowry S."/>
            <person name="Clum A."/>
            <person name="Schmutz J."/>
            <person name="Larimer F."/>
            <person name="Land M."/>
            <person name="Hauser L."/>
            <person name="Kyrpides N."/>
            <person name="Kim E."/>
            <person name="Schleheck D."/>
            <person name="Richardson P."/>
        </authorList>
    </citation>
    <scope>NUCLEOTIDE SEQUENCE [LARGE SCALE GENOMIC DNA]</scope>
    <source>
        <strain evidence="5">DSM 14801 / SPH-1</strain>
    </source>
</reference>
<gene>
    <name evidence="4" type="ordered locus">Daci_0125</name>
</gene>
<dbReference type="EMBL" id="CP000884">
    <property type="protein sequence ID" value="ABX32771.1"/>
    <property type="molecule type" value="Genomic_DNA"/>
</dbReference>
<name>A9BQR9_DELAS</name>
<dbReference type="eggNOG" id="COG1538">
    <property type="taxonomic scope" value="Bacteria"/>
</dbReference>
<evidence type="ECO:0000313" key="4">
    <source>
        <dbReference type="EMBL" id="ABX32771.1"/>
    </source>
</evidence>
<dbReference type="HOGENOM" id="CLU_012817_13_0_4"/>
<keyword evidence="2" id="KW-0472">Membrane</keyword>
<dbReference type="InterPro" id="IPR003423">
    <property type="entry name" value="OMP_efflux"/>
</dbReference>
<evidence type="ECO:0000256" key="2">
    <source>
        <dbReference type="RuleBase" id="RU362097"/>
    </source>
</evidence>
<feature type="region of interest" description="Disordered" evidence="3">
    <location>
        <begin position="570"/>
        <end position="594"/>
    </location>
</feature>
<dbReference type="GO" id="GO:0005886">
    <property type="term" value="C:plasma membrane"/>
    <property type="evidence" value="ECO:0007669"/>
    <property type="project" value="UniProtKB-SubCell"/>
</dbReference>
<keyword evidence="2" id="KW-0812">Transmembrane</keyword>
<comment type="similarity">
    <text evidence="1 2">Belongs to the outer membrane factor (OMF) (TC 1.B.17) family.</text>
</comment>
<dbReference type="InterPro" id="IPR010131">
    <property type="entry name" value="MdtP/NodT-like"/>
</dbReference>
<dbReference type="Proteomes" id="UP000000784">
    <property type="component" value="Chromosome"/>
</dbReference>
<evidence type="ECO:0000313" key="5">
    <source>
        <dbReference type="Proteomes" id="UP000000784"/>
    </source>
</evidence>
<comment type="subcellular location">
    <subcellularLocation>
        <location evidence="2">Cell membrane</location>
        <topology evidence="2">Lipid-anchor</topology>
    </subcellularLocation>
</comment>
<dbReference type="SUPFAM" id="SSF56954">
    <property type="entry name" value="Outer membrane efflux proteins (OEP)"/>
    <property type="match status" value="1"/>
</dbReference>
<dbReference type="AlphaFoldDB" id="A9BQR9"/>
<evidence type="ECO:0000256" key="1">
    <source>
        <dbReference type="ARBA" id="ARBA00007613"/>
    </source>
</evidence>
<keyword evidence="2" id="KW-0564">Palmitate</keyword>
<organism evidence="4 5">
    <name type="scientific">Delftia acidovorans (strain DSM 14801 / SPH-1)</name>
    <dbReference type="NCBI Taxonomy" id="398578"/>
    <lineage>
        <taxon>Bacteria</taxon>
        <taxon>Pseudomonadati</taxon>
        <taxon>Pseudomonadota</taxon>
        <taxon>Betaproteobacteria</taxon>
        <taxon>Burkholderiales</taxon>
        <taxon>Comamonadaceae</taxon>
        <taxon>Delftia</taxon>
    </lineage>
</organism>